<evidence type="ECO:0000256" key="5">
    <source>
        <dbReference type="ARBA" id="ARBA00022989"/>
    </source>
</evidence>
<reference evidence="9 10" key="1">
    <citation type="submission" date="2020-02" db="EMBL/GenBank/DDBJ databases">
        <authorList>
            <person name="Gao J."/>
            <person name="Sun J."/>
        </authorList>
    </citation>
    <scope>NUCLEOTIDE SEQUENCE [LARGE SCALE GENOMIC DNA]</scope>
    <source>
        <strain evidence="9 10">7124</strain>
    </source>
</reference>
<feature type="domain" description="Major facilitator superfamily (MFS) profile" evidence="8">
    <location>
        <begin position="1"/>
        <end position="365"/>
    </location>
</feature>
<evidence type="ECO:0000256" key="4">
    <source>
        <dbReference type="ARBA" id="ARBA00022692"/>
    </source>
</evidence>
<proteinExistence type="predicted"/>
<dbReference type="Gene3D" id="1.20.1250.20">
    <property type="entry name" value="MFS general substrate transporter like domains"/>
    <property type="match status" value="1"/>
</dbReference>
<accession>A0A6M1PC60</accession>
<evidence type="ECO:0000313" key="9">
    <source>
        <dbReference type="EMBL" id="NGM80850.1"/>
    </source>
</evidence>
<dbReference type="PANTHER" id="PTHR43124:SF8">
    <property type="entry name" value="INNER MEMBRANE TRANSPORT PROTEIN YDHP"/>
    <property type="match status" value="1"/>
</dbReference>
<feature type="transmembrane region" description="Helical" evidence="7">
    <location>
        <begin position="140"/>
        <end position="165"/>
    </location>
</feature>
<keyword evidence="6 7" id="KW-0472">Membrane</keyword>
<dbReference type="PANTHER" id="PTHR43124">
    <property type="entry name" value="PURINE EFFLUX PUMP PBUE"/>
    <property type="match status" value="1"/>
</dbReference>
<evidence type="ECO:0000256" key="3">
    <source>
        <dbReference type="ARBA" id="ARBA00022475"/>
    </source>
</evidence>
<feature type="transmembrane region" description="Helical" evidence="7">
    <location>
        <begin position="185"/>
        <end position="207"/>
    </location>
</feature>
<evidence type="ECO:0000256" key="2">
    <source>
        <dbReference type="ARBA" id="ARBA00022448"/>
    </source>
</evidence>
<protein>
    <submittedName>
        <fullName evidence="9">MFS transporter</fullName>
    </submittedName>
</protein>
<keyword evidence="10" id="KW-1185">Reference proteome</keyword>
<dbReference type="AlphaFoldDB" id="A0A6M1PC60"/>
<dbReference type="PROSITE" id="PS50850">
    <property type="entry name" value="MFS"/>
    <property type="match status" value="1"/>
</dbReference>
<feature type="transmembrane region" description="Helical" evidence="7">
    <location>
        <begin position="273"/>
        <end position="293"/>
    </location>
</feature>
<evidence type="ECO:0000313" key="10">
    <source>
        <dbReference type="Proteomes" id="UP000480151"/>
    </source>
</evidence>
<keyword evidence="3" id="KW-1003">Cell membrane</keyword>
<dbReference type="EMBL" id="JAAKGU010000001">
    <property type="protein sequence ID" value="NGM80850.1"/>
    <property type="molecule type" value="Genomic_DNA"/>
</dbReference>
<organism evidence="9 10">
    <name type="scientific">Paenibacillus apii</name>
    <dbReference type="NCBI Taxonomy" id="1850370"/>
    <lineage>
        <taxon>Bacteria</taxon>
        <taxon>Bacillati</taxon>
        <taxon>Bacillota</taxon>
        <taxon>Bacilli</taxon>
        <taxon>Bacillales</taxon>
        <taxon>Paenibacillaceae</taxon>
        <taxon>Paenibacillus</taxon>
    </lineage>
</organism>
<keyword evidence="5 7" id="KW-1133">Transmembrane helix</keyword>
<feature type="transmembrane region" description="Helical" evidence="7">
    <location>
        <begin position="341"/>
        <end position="360"/>
    </location>
</feature>
<dbReference type="InterPro" id="IPR050189">
    <property type="entry name" value="MFS_Efflux_Transporters"/>
</dbReference>
<evidence type="ECO:0000259" key="8">
    <source>
        <dbReference type="PROSITE" id="PS50850"/>
    </source>
</evidence>
<sequence length="367" mass="38401">MTEFVIMGILPNVAEDLHVSIASAGQLITSYALGVAIGAPILAILTYRLPQKQLLCLLMILFIIGNGVAAIAPNYNVLMGARLFTALAHGTFFGVGSVIAASLVQPGRRAAAVSIMMAGLTVANIIGVPIGTFIGQHLGWRASFGAVVVMGVLSLAGILLLVPVIKAEETSSLTRQLRALLQPKLLLVLLTGAFGCASLFSVFTYITPLLEDITGFSENAVALTLVLFGIGVTTGNIVGGRLADWKLMPSMLVIFAFLAAVLAFFAYSIHIPLLAVITIFIWGAGAFGVFPGLQVRIMTLAKDAPALASTSNHSALNLGNAFGAFFGGFIITHVGLSSLPWFGALLSFLGLVSAAAVYIWDKKDVAR</sequence>
<dbReference type="Pfam" id="PF07690">
    <property type="entry name" value="MFS_1"/>
    <property type="match status" value="1"/>
</dbReference>
<evidence type="ECO:0000256" key="6">
    <source>
        <dbReference type="ARBA" id="ARBA00023136"/>
    </source>
</evidence>
<dbReference type="GO" id="GO:0005886">
    <property type="term" value="C:plasma membrane"/>
    <property type="evidence" value="ECO:0007669"/>
    <property type="project" value="UniProtKB-SubCell"/>
</dbReference>
<feature type="transmembrane region" description="Helical" evidence="7">
    <location>
        <begin position="219"/>
        <end position="238"/>
    </location>
</feature>
<evidence type="ECO:0000256" key="1">
    <source>
        <dbReference type="ARBA" id="ARBA00004651"/>
    </source>
</evidence>
<dbReference type="GO" id="GO:0022857">
    <property type="term" value="F:transmembrane transporter activity"/>
    <property type="evidence" value="ECO:0007669"/>
    <property type="project" value="InterPro"/>
</dbReference>
<dbReference type="InterPro" id="IPR020846">
    <property type="entry name" value="MFS_dom"/>
</dbReference>
<dbReference type="CDD" id="cd17324">
    <property type="entry name" value="MFS_NepI_like"/>
    <property type="match status" value="1"/>
</dbReference>
<keyword evidence="2" id="KW-0813">Transport</keyword>
<feature type="transmembrane region" description="Helical" evidence="7">
    <location>
        <begin position="84"/>
        <end position="104"/>
    </location>
</feature>
<keyword evidence="4 7" id="KW-0812">Transmembrane</keyword>
<feature type="transmembrane region" description="Helical" evidence="7">
    <location>
        <begin position="250"/>
        <end position="267"/>
    </location>
</feature>
<evidence type="ECO:0000256" key="7">
    <source>
        <dbReference type="SAM" id="Phobius"/>
    </source>
</evidence>
<dbReference type="Proteomes" id="UP000480151">
    <property type="component" value="Unassembled WGS sequence"/>
</dbReference>
<comment type="caution">
    <text evidence="9">The sequence shown here is derived from an EMBL/GenBank/DDBJ whole genome shotgun (WGS) entry which is preliminary data.</text>
</comment>
<comment type="subcellular location">
    <subcellularLocation>
        <location evidence="1">Cell membrane</location>
        <topology evidence="1">Multi-pass membrane protein</topology>
    </subcellularLocation>
</comment>
<feature type="transmembrane region" description="Helical" evidence="7">
    <location>
        <begin position="314"/>
        <end position="335"/>
    </location>
</feature>
<name>A0A6M1PC60_9BACL</name>
<dbReference type="SUPFAM" id="SSF103473">
    <property type="entry name" value="MFS general substrate transporter"/>
    <property type="match status" value="1"/>
</dbReference>
<dbReference type="InterPro" id="IPR011701">
    <property type="entry name" value="MFS"/>
</dbReference>
<gene>
    <name evidence="9" type="ORF">G5B47_00335</name>
</gene>
<dbReference type="InterPro" id="IPR036259">
    <property type="entry name" value="MFS_trans_sf"/>
</dbReference>
<feature type="transmembrane region" description="Helical" evidence="7">
    <location>
        <begin position="28"/>
        <end position="47"/>
    </location>
</feature>
<feature type="transmembrane region" description="Helical" evidence="7">
    <location>
        <begin position="54"/>
        <end position="72"/>
    </location>
</feature>
<feature type="transmembrane region" description="Helical" evidence="7">
    <location>
        <begin position="111"/>
        <end position="134"/>
    </location>
</feature>